<comment type="similarity">
    <text evidence="2">Belongs to the SURF6 family.</text>
</comment>
<evidence type="ECO:0000256" key="1">
    <source>
        <dbReference type="ARBA" id="ARBA00004123"/>
    </source>
</evidence>
<keyword evidence="3" id="KW-0539">Nucleus</keyword>
<dbReference type="SMR" id="A0A1I7SD78"/>
<dbReference type="InterPro" id="IPR007019">
    <property type="entry name" value="SURF6"/>
</dbReference>
<dbReference type="Proteomes" id="UP000095284">
    <property type="component" value="Unplaced"/>
</dbReference>
<feature type="region of interest" description="Disordered" evidence="4">
    <location>
        <begin position="303"/>
        <end position="361"/>
    </location>
</feature>
<accession>A0A1I7SD78</accession>
<evidence type="ECO:0000313" key="6">
    <source>
        <dbReference type="EMBL" id="CAD5234638.1"/>
    </source>
</evidence>
<evidence type="ECO:0000259" key="5">
    <source>
        <dbReference type="Pfam" id="PF04935"/>
    </source>
</evidence>
<dbReference type="AlphaFoldDB" id="A0A1I7SD78"/>
<evidence type="ECO:0000256" key="3">
    <source>
        <dbReference type="ARBA" id="ARBA00023242"/>
    </source>
</evidence>
<dbReference type="PANTHER" id="PTHR14369">
    <property type="entry name" value="SURFEIT LOCUS PROTEIN 6"/>
    <property type="match status" value="1"/>
</dbReference>
<dbReference type="GO" id="GO:0005730">
    <property type="term" value="C:nucleolus"/>
    <property type="evidence" value="ECO:0007669"/>
    <property type="project" value="TreeGrafter"/>
</dbReference>
<dbReference type="Pfam" id="PF04935">
    <property type="entry name" value="SURF6"/>
    <property type="match status" value="1"/>
</dbReference>
<protein>
    <submittedName>
        <fullName evidence="6">(pine wood nematode) hypothetical protein</fullName>
    </submittedName>
    <submittedName>
        <fullName evidence="10">SURF6 domain-containing protein</fullName>
    </submittedName>
</protein>
<comment type="subcellular location">
    <subcellularLocation>
        <location evidence="1">Nucleus</location>
    </subcellularLocation>
</comment>
<gene>
    <name evidence="6" type="ORF">BXYJ_LOCUS14729</name>
</gene>
<dbReference type="GO" id="GO:0003677">
    <property type="term" value="F:DNA binding"/>
    <property type="evidence" value="ECO:0007669"/>
    <property type="project" value="TreeGrafter"/>
</dbReference>
<dbReference type="GO" id="GO:0042273">
    <property type="term" value="P:ribosomal large subunit biogenesis"/>
    <property type="evidence" value="ECO:0007669"/>
    <property type="project" value="TreeGrafter"/>
</dbReference>
<sequence>MAGLSEKLRSLHDMIVKNADLIPLSRWGFDQNALDIVKSHKHSVVNEKLTFKQKKQMSKKQKQQLARGVGAVPQKVSDVCRLLSNVSVTPKVYNQNKKRADEANETVTELHPEIEAILKKKGVKRRNTTSISKMNIVPEKKSDHGVKKNEKIVPKKEKKVLNDKERGELKERRKQSRLNRKNTQKADKSAVKPEAPSATDKEEAVKENKPKKINAEISFNKLDFVLKDEKTLTKNEKKNKLSGRDFKALQTKLDKRKEYVKKLKEKDPIRAEKFEKDIKWDTVLNRAEGIKVKDNPQLLVKAQKRKDKIKEKRKEKWDERVKKVEDDKKKRQDKRNTNLAKRRDTKVQKKLERARKKGRLV</sequence>
<evidence type="ECO:0000313" key="9">
    <source>
        <dbReference type="Proteomes" id="UP000659654"/>
    </source>
</evidence>
<evidence type="ECO:0000313" key="7">
    <source>
        <dbReference type="EMBL" id="CAG9130530.1"/>
    </source>
</evidence>
<feature type="compositionally biased region" description="Basic and acidic residues" evidence="4">
    <location>
        <begin position="199"/>
        <end position="212"/>
    </location>
</feature>
<feature type="domain" description="Ribosomal RNA-processing protein 14/surfeit locus protein 6 C-terminal" evidence="5">
    <location>
        <begin position="166"/>
        <end position="351"/>
    </location>
</feature>
<feature type="compositionally biased region" description="Basic and acidic residues" evidence="4">
    <location>
        <begin position="308"/>
        <end position="351"/>
    </location>
</feature>
<dbReference type="EMBL" id="CAJFCV020000006">
    <property type="protein sequence ID" value="CAG9130530.1"/>
    <property type="molecule type" value="Genomic_DNA"/>
</dbReference>
<feature type="region of interest" description="Disordered" evidence="4">
    <location>
        <begin position="122"/>
        <end position="212"/>
    </location>
</feature>
<keyword evidence="9" id="KW-1185">Reference proteome</keyword>
<dbReference type="EMBL" id="CAJFDI010000006">
    <property type="protein sequence ID" value="CAD5234638.1"/>
    <property type="molecule type" value="Genomic_DNA"/>
</dbReference>
<dbReference type="Proteomes" id="UP000582659">
    <property type="component" value="Unassembled WGS sequence"/>
</dbReference>
<dbReference type="WBParaSite" id="BXY_1098300.1">
    <property type="protein sequence ID" value="BXY_1098300.1"/>
    <property type="gene ID" value="BXY_1098300"/>
</dbReference>
<evidence type="ECO:0000313" key="8">
    <source>
        <dbReference type="Proteomes" id="UP000095284"/>
    </source>
</evidence>
<organism evidence="8 10">
    <name type="scientific">Bursaphelenchus xylophilus</name>
    <name type="common">Pinewood nematode worm</name>
    <name type="synonym">Aphelenchoides xylophilus</name>
    <dbReference type="NCBI Taxonomy" id="6326"/>
    <lineage>
        <taxon>Eukaryota</taxon>
        <taxon>Metazoa</taxon>
        <taxon>Ecdysozoa</taxon>
        <taxon>Nematoda</taxon>
        <taxon>Chromadorea</taxon>
        <taxon>Rhabditida</taxon>
        <taxon>Tylenchina</taxon>
        <taxon>Tylenchomorpha</taxon>
        <taxon>Aphelenchoidea</taxon>
        <taxon>Aphelenchoididae</taxon>
        <taxon>Bursaphelenchus</taxon>
    </lineage>
</organism>
<feature type="compositionally biased region" description="Basic and acidic residues" evidence="4">
    <location>
        <begin position="138"/>
        <end position="171"/>
    </location>
</feature>
<dbReference type="OrthoDB" id="444809at2759"/>
<feature type="compositionally biased region" description="Basic residues" evidence="4">
    <location>
        <begin position="352"/>
        <end position="361"/>
    </location>
</feature>
<proteinExistence type="inferred from homology"/>
<evidence type="ECO:0000256" key="4">
    <source>
        <dbReference type="SAM" id="MobiDB-lite"/>
    </source>
</evidence>
<evidence type="ECO:0000256" key="2">
    <source>
        <dbReference type="ARBA" id="ARBA00005904"/>
    </source>
</evidence>
<reference evidence="10" key="1">
    <citation type="submission" date="2016-11" db="UniProtKB">
        <authorList>
            <consortium name="WormBaseParasite"/>
        </authorList>
    </citation>
    <scope>IDENTIFICATION</scope>
</reference>
<dbReference type="PANTHER" id="PTHR14369:SF0">
    <property type="entry name" value="SURFEIT LOCUS PROTEIN 6"/>
    <property type="match status" value="1"/>
</dbReference>
<dbReference type="GO" id="GO:0042274">
    <property type="term" value="P:ribosomal small subunit biogenesis"/>
    <property type="evidence" value="ECO:0007669"/>
    <property type="project" value="TreeGrafter"/>
</dbReference>
<name>A0A1I7SD78_BURXY</name>
<reference evidence="7" key="2">
    <citation type="submission" date="2020-08" db="EMBL/GenBank/DDBJ databases">
        <authorList>
            <person name="Kikuchi T."/>
        </authorList>
    </citation>
    <scope>NUCLEOTIDE SEQUENCE</scope>
    <source>
        <strain evidence="6">Ka4C1</strain>
    </source>
</reference>
<dbReference type="Proteomes" id="UP000659654">
    <property type="component" value="Unassembled WGS sequence"/>
</dbReference>
<evidence type="ECO:0000313" key="10">
    <source>
        <dbReference type="WBParaSite" id="BXY_1098300.1"/>
    </source>
</evidence>
<dbReference type="GO" id="GO:0003723">
    <property type="term" value="F:RNA binding"/>
    <property type="evidence" value="ECO:0007669"/>
    <property type="project" value="TreeGrafter"/>
</dbReference>
<feature type="compositionally biased region" description="Basic residues" evidence="4">
    <location>
        <begin position="172"/>
        <end position="183"/>
    </location>
</feature>
<dbReference type="InterPro" id="IPR029190">
    <property type="entry name" value="Rrp14/SURF6_C"/>
</dbReference>